<accession>A0A8H7R5I7</accession>
<comment type="caution">
    <text evidence="1">The sequence shown here is derived from an EMBL/GenBank/DDBJ whole genome shotgun (WGS) entry which is preliminary data.</text>
</comment>
<dbReference type="EMBL" id="JAEPRD010000045">
    <property type="protein sequence ID" value="KAG2204295.1"/>
    <property type="molecule type" value="Genomic_DNA"/>
</dbReference>
<name>A0A8H7R5I7_9FUNG</name>
<gene>
    <name evidence="1" type="ORF">INT47_009337</name>
</gene>
<evidence type="ECO:0000313" key="1">
    <source>
        <dbReference type="EMBL" id="KAG2204295.1"/>
    </source>
</evidence>
<dbReference type="Proteomes" id="UP000603453">
    <property type="component" value="Unassembled WGS sequence"/>
</dbReference>
<dbReference type="OrthoDB" id="2255497at2759"/>
<evidence type="ECO:0000313" key="2">
    <source>
        <dbReference type="Proteomes" id="UP000603453"/>
    </source>
</evidence>
<dbReference type="AlphaFoldDB" id="A0A8H7R5I7"/>
<keyword evidence="2" id="KW-1185">Reference proteome</keyword>
<proteinExistence type="predicted"/>
<protein>
    <submittedName>
        <fullName evidence="1">Uncharacterized protein</fullName>
    </submittedName>
</protein>
<reference evidence="1" key="1">
    <citation type="submission" date="2020-12" db="EMBL/GenBank/DDBJ databases">
        <title>Metabolic potential, ecology and presence of endohyphal bacteria is reflected in genomic diversity of Mucoromycotina.</title>
        <authorList>
            <person name="Muszewska A."/>
            <person name="Okrasinska A."/>
            <person name="Steczkiewicz K."/>
            <person name="Drgas O."/>
            <person name="Orlowska M."/>
            <person name="Perlinska-Lenart U."/>
            <person name="Aleksandrzak-Piekarczyk T."/>
            <person name="Szatraj K."/>
            <person name="Zielenkiewicz U."/>
            <person name="Pilsyk S."/>
            <person name="Malc E."/>
            <person name="Mieczkowski P."/>
            <person name="Kruszewska J.S."/>
            <person name="Biernat P."/>
            <person name="Pawlowska J."/>
        </authorList>
    </citation>
    <scope>NUCLEOTIDE SEQUENCE</scope>
    <source>
        <strain evidence="1">WA0000017839</strain>
    </source>
</reference>
<sequence>MRRFRHFLTSSANEKVFDFYEEILILVESKEFMLNTRNTSKISERDYIYQIWLPLLSKLYNINKNIVRIKTGETVTENTIESKANLYYNHTNIVGFKTDLRILVDFDDEEFDLVCGEGCLRDASDKKISSDTSKLAREAKEAEWIDKSITRAAEQFLYNNNLELNGYSESDLLHEYSFNPRREEKYRSIPKSSVAVFLGRNKERSLEAIDKRPRKSTGAKADILFRSGNSKLGACEVGNDNVTIADDNYIDDGLFKLPKTLKDVLATPNLSMELVVVYCPYGSHIARVCRTQRPDFPSTIQQKPAQITKHSLKQAWHA</sequence>
<organism evidence="1 2">
    <name type="scientific">Mucor saturninus</name>
    <dbReference type="NCBI Taxonomy" id="64648"/>
    <lineage>
        <taxon>Eukaryota</taxon>
        <taxon>Fungi</taxon>
        <taxon>Fungi incertae sedis</taxon>
        <taxon>Mucoromycota</taxon>
        <taxon>Mucoromycotina</taxon>
        <taxon>Mucoromycetes</taxon>
        <taxon>Mucorales</taxon>
        <taxon>Mucorineae</taxon>
        <taxon>Mucoraceae</taxon>
        <taxon>Mucor</taxon>
    </lineage>
</organism>